<dbReference type="InterPro" id="IPR016161">
    <property type="entry name" value="Ald_DH/histidinol_DH"/>
</dbReference>
<dbReference type="CDD" id="cd07079">
    <property type="entry name" value="ALDH_F18-19_ProA-GPR"/>
    <property type="match status" value="1"/>
</dbReference>
<evidence type="ECO:0000256" key="3">
    <source>
        <dbReference type="ARBA" id="ARBA00022605"/>
    </source>
</evidence>
<dbReference type="Gene3D" id="3.40.309.10">
    <property type="entry name" value="Aldehyde Dehydrogenase, Chain A, domain 2"/>
    <property type="match status" value="1"/>
</dbReference>
<dbReference type="HAMAP" id="MF_00412">
    <property type="entry name" value="ProA"/>
    <property type="match status" value="1"/>
</dbReference>
<proteinExistence type="inferred from homology"/>
<dbReference type="FunFam" id="3.40.309.10:FF:000006">
    <property type="entry name" value="Gamma-glutamyl phosphate reductase"/>
    <property type="match status" value="1"/>
</dbReference>
<evidence type="ECO:0000256" key="2">
    <source>
        <dbReference type="ARBA" id="ARBA00013002"/>
    </source>
</evidence>
<evidence type="ECO:0000313" key="9">
    <source>
        <dbReference type="EMBL" id="PZP50693.1"/>
    </source>
</evidence>
<dbReference type="SUPFAM" id="SSF53720">
    <property type="entry name" value="ALDH-like"/>
    <property type="match status" value="1"/>
</dbReference>
<keyword evidence="4" id="KW-0641">Proline biosynthesis</keyword>
<accession>A0A2W5F795</accession>
<sequence length="398" mass="44107">RALRNASDQTIDAVLNEIADLVNQSEDKLLKVNMTDLARKAPDDPKNDRLRLTRDRLHAISQALRNVSSLKNPIGTILTKKVLPNKIKMEKRTVPLGVVCAIYESRPNVTYDIAALCLKSRNACVLKGSSDAENSNHAAVMLIKRALRNHGLPSDCVLLLPSEREVLAQILKEKEYIDVIIPRGSNSLIEYVRKNSDIPVIETGAGVCHVYVHEDANLDKAVDIVLNAKISRPSVCNSMDTVIVDQKIAKEFLQKLTQPFLDHKVELFADSAAYTILKGYPNIRLAKSEDFATEFLSLKAGVKIVKDLESALNHIAHYSTKHSEAIVSENKEICEKFLSEVDAAAVYSNASTRFTDGEEFGLGAEVGISTQKLHARGPFALEKLVTEKWFLRGNGQIR</sequence>
<dbReference type="PROSITE" id="PS01223">
    <property type="entry name" value="PROA"/>
    <property type="match status" value="1"/>
</dbReference>
<dbReference type="GO" id="GO:0055129">
    <property type="term" value="P:L-proline biosynthetic process"/>
    <property type="evidence" value="ECO:0007669"/>
    <property type="project" value="UniProtKB-UniPathway"/>
</dbReference>
<comment type="caution">
    <text evidence="9">The sequence shown here is derived from an EMBL/GenBank/DDBJ whole genome shotgun (WGS) entry which is preliminary data.</text>
</comment>
<feature type="domain" description="Aldehyde dehydrogenase" evidence="8">
    <location>
        <begin position="9"/>
        <end position="261"/>
    </location>
</feature>
<reference evidence="9 10" key="1">
    <citation type="submission" date="2017-11" db="EMBL/GenBank/DDBJ databases">
        <title>Infants hospitalized years apart are colonized by the same room-sourced microbial strains.</title>
        <authorList>
            <person name="Brooks B."/>
            <person name="Olm M.R."/>
            <person name="Firek B.A."/>
            <person name="Baker R."/>
            <person name="Thomas B.C."/>
            <person name="Morowitz M.J."/>
            <person name="Banfield J.F."/>
        </authorList>
    </citation>
    <scope>NUCLEOTIDE SEQUENCE [LARGE SCALE GENOMIC DNA]</scope>
    <source>
        <strain evidence="9">S2_009_000_R2_76</strain>
    </source>
</reference>
<comment type="pathway">
    <text evidence="1">Amino-acid biosynthesis; L-proline biosynthesis; L-glutamate 5-semialdehyde from L-glutamate: step 2/2.</text>
</comment>
<dbReference type="PANTHER" id="PTHR11063">
    <property type="entry name" value="GLUTAMATE SEMIALDEHYDE DEHYDROGENASE"/>
    <property type="match status" value="1"/>
</dbReference>
<organism evidence="9 10">
    <name type="scientific">Pseudopedobacter saltans</name>
    <dbReference type="NCBI Taxonomy" id="151895"/>
    <lineage>
        <taxon>Bacteria</taxon>
        <taxon>Pseudomonadati</taxon>
        <taxon>Bacteroidota</taxon>
        <taxon>Sphingobacteriia</taxon>
        <taxon>Sphingobacteriales</taxon>
        <taxon>Sphingobacteriaceae</taxon>
        <taxon>Pseudopedobacter</taxon>
    </lineage>
</organism>
<comment type="catalytic activity">
    <reaction evidence="7">
        <text>L-glutamate 5-semialdehyde + phosphate + NADP(+) = L-glutamyl 5-phosphate + NADPH + H(+)</text>
        <dbReference type="Rhea" id="RHEA:19541"/>
        <dbReference type="ChEBI" id="CHEBI:15378"/>
        <dbReference type="ChEBI" id="CHEBI:43474"/>
        <dbReference type="ChEBI" id="CHEBI:57783"/>
        <dbReference type="ChEBI" id="CHEBI:58066"/>
        <dbReference type="ChEBI" id="CHEBI:58274"/>
        <dbReference type="ChEBI" id="CHEBI:58349"/>
        <dbReference type="EC" id="1.2.1.41"/>
    </reaction>
</comment>
<evidence type="ECO:0000313" key="10">
    <source>
        <dbReference type="Proteomes" id="UP000249645"/>
    </source>
</evidence>
<dbReference type="GO" id="GO:0050661">
    <property type="term" value="F:NADP binding"/>
    <property type="evidence" value="ECO:0007669"/>
    <property type="project" value="InterPro"/>
</dbReference>
<dbReference type="InterPro" id="IPR020593">
    <property type="entry name" value="G-glutamylP_reductase_CS"/>
</dbReference>
<dbReference type="UniPathway" id="UPA00098">
    <property type="reaction ID" value="UER00360"/>
</dbReference>
<dbReference type="EMBL" id="QFOI01000057">
    <property type="protein sequence ID" value="PZP50693.1"/>
    <property type="molecule type" value="Genomic_DNA"/>
</dbReference>
<dbReference type="Pfam" id="PF00171">
    <property type="entry name" value="Aldedh"/>
    <property type="match status" value="1"/>
</dbReference>
<protein>
    <recommendedName>
        <fullName evidence="2">glutamate-5-semialdehyde dehydrogenase</fullName>
        <ecNumber evidence="2">1.2.1.41</ecNumber>
    </recommendedName>
</protein>
<feature type="non-terminal residue" evidence="9">
    <location>
        <position position="1"/>
    </location>
</feature>
<dbReference type="EC" id="1.2.1.41" evidence="2"/>
<evidence type="ECO:0000256" key="4">
    <source>
        <dbReference type="ARBA" id="ARBA00022650"/>
    </source>
</evidence>
<evidence type="ECO:0000256" key="1">
    <source>
        <dbReference type="ARBA" id="ARBA00004985"/>
    </source>
</evidence>
<evidence type="ECO:0000256" key="5">
    <source>
        <dbReference type="ARBA" id="ARBA00022857"/>
    </source>
</evidence>
<dbReference type="InterPro" id="IPR016163">
    <property type="entry name" value="Ald_DH_C"/>
</dbReference>
<dbReference type="InterPro" id="IPR015590">
    <property type="entry name" value="Aldehyde_DH_dom"/>
</dbReference>
<dbReference type="PANTHER" id="PTHR11063:SF8">
    <property type="entry name" value="DELTA-1-PYRROLINE-5-CARBOXYLATE SYNTHASE"/>
    <property type="match status" value="1"/>
</dbReference>
<dbReference type="NCBIfam" id="TIGR00407">
    <property type="entry name" value="proA"/>
    <property type="match status" value="1"/>
</dbReference>
<dbReference type="NCBIfam" id="NF001221">
    <property type="entry name" value="PRK00197.1"/>
    <property type="match status" value="1"/>
</dbReference>
<gene>
    <name evidence="9" type="ORF">DI598_04965</name>
</gene>
<evidence type="ECO:0000256" key="7">
    <source>
        <dbReference type="ARBA" id="ARBA00049024"/>
    </source>
</evidence>
<keyword evidence="3" id="KW-0028">Amino-acid biosynthesis</keyword>
<evidence type="ECO:0000259" key="8">
    <source>
        <dbReference type="Pfam" id="PF00171"/>
    </source>
</evidence>
<dbReference type="InterPro" id="IPR012134">
    <property type="entry name" value="Glu-5-SA_DH"/>
</dbReference>
<keyword evidence="6" id="KW-0560">Oxidoreductase</keyword>
<keyword evidence="5" id="KW-0521">NADP</keyword>
<evidence type="ECO:0000256" key="6">
    <source>
        <dbReference type="ARBA" id="ARBA00023002"/>
    </source>
</evidence>
<dbReference type="PIRSF" id="PIRSF000151">
    <property type="entry name" value="GPR"/>
    <property type="match status" value="1"/>
</dbReference>
<dbReference type="InterPro" id="IPR000965">
    <property type="entry name" value="GPR_dom"/>
</dbReference>
<dbReference type="Gene3D" id="3.40.605.10">
    <property type="entry name" value="Aldehyde Dehydrogenase, Chain A, domain 1"/>
    <property type="match status" value="1"/>
</dbReference>
<dbReference type="InterPro" id="IPR016162">
    <property type="entry name" value="Ald_DH_N"/>
</dbReference>
<dbReference type="AlphaFoldDB" id="A0A2W5F795"/>
<name>A0A2W5F795_9SPHI</name>
<dbReference type="Proteomes" id="UP000249645">
    <property type="component" value="Unassembled WGS sequence"/>
</dbReference>
<dbReference type="GO" id="GO:0004350">
    <property type="term" value="F:glutamate-5-semialdehyde dehydrogenase activity"/>
    <property type="evidence" value="ECO:0007669"/>
    <property type="project" value="UniProtKB-EC"/>
</dbReference>